<keyword evidence="2 3" id="KW-0040">ANK repeat</keyword>
<dbReference type="EMBL" id="GG745333">
    <property type="protein sequence ID" value="KNE58463.1"/>
    <property type="molecule type" value="Genomic_DNA"/>
</dbReference>
<dbReference type="eggNOG" id="KOG4177">
    <property type="taxonomic scope" value="Eukaryota"/>
</dbReference>
<feature type="repeat" description="ANK" evidence="3">
    <location>
        <begin position="286"/>
        <end position="308"/>
    </location>
</feature>
<protein>
    <submittedName>
        <fullName evidence="5">Uncharacterized protein</fullName>
    </submittedName>
</protein>
<dbReference type="SMART" id="SM00248">
    <property type="entry name" value="ANK"/>
    <property type="match status" value="4"/>
</dbReference>
<dbReference type="InterPro" id="IPR002110">
    <property type="entry name" value="Ankyrin_rpt"/>
</dbReference>
<dbReference type="Proteomes" id="UP000054350">
    <property type="component" value="Unassembled WGS sequence"/>
</dbReference>
<dbReference type="Gene3D" id="1.25.40.20">
    <property type="entry name" value="Ankyrin repeat-containing domain"/>
    <property type="match status" value="2"/>
</dbReference>
<keyword evidence="1" id="KW-0677">Repeat</keyword>
<feature type="repeat" description="ANK" evidence="3">
    <location>
        <begin position="139"/>
        <end position="172"/>
    </location>
</feature>
<evidence type="ECO:0000313" key="5">
    <source>
        <dbReference type="EMBL" id="KNE58463.1"/>
    </source>
</evidence>
<dbReference type="PROSITE" id="PS50088">
    <property type="entry name" value="ANK_REPEAT"/>
    <property type="match status" value="3"/>
</dbReference>
<reference evidence="5 6" key="1">
    <citation type="submission" date="2009-11" db="EMBL/GenBank/DDBJ databases">
        <title>Annotation of Allomyces macrogynus ATCC 38327.</title>
        <authorList>
            <consortium name="The Broad Institute Genome Sequencing Platform"/>
            <person name="Russ C."/>
            <person name="Cuomo C."/>
            <person name="Burger G."/>
            <person name="Gray M.W."/>
            <person name="Holland P.W.H."/>
            <person name="King N."/>
            <person name="Lang F.B.F."/>
            <person name="Roger A.J."/>
            <person name="Ruiz-Trillo I."/>
            <person name="Young S.K."/>
            <person name="Zeng Q."/>
            <person name="Gargeya S."/>
            <person name="Fitzgerald M."/>
            <person name="Haas B."/>
            <person name="Abouelleil A."/>
            <person name="Alvarado L."/>
            <person name="Arachchi H.M."/>
            <person name="Berlin A."/>
            <person name="Chapman S.B."/>
            <person name="Gearin G."/>
            <person name="Goldberg J."/>
            <person name="Griggs A."/>
            <person name="Gujja S."/>
            <person name="Hansen M."/>
            <person name="Heiman D."/>
            <person name="Howarth C."/>
            <person name="Larimer J."/>
            <person name="Lui A."/>
            <person name="MacDonald P.J.P."/>
            <person name="McCowen C."/>
            <person name="Montmayeur A."/>
            <person name="Murphy C."/>
            <person name="Neiman D."/>
            <person name="Pearson M."/>
            <person name="Priest M."/>
            <person name="Roberts A."/>
            <person name="Saif S."/>
            <person name="Shea T."/>
            <person name="Sisk P."/>
            <person name="Stolte C."/>
            <person name="Sykes S."/>
            <person name="Wortman J."/>
            <person name="Nusbaum C."/>
            <person name="Birren B."/>
        </authorList>
    </citation>
    <scope>NUCLEOTIDE SEQUENCE [LARGE SCALE GENOMIC DNA]</scope>
    <source>
        <strain evidence="5 6">ATCC 38327</strain>
    </source>
</reference>
<name>A0A0L0S7A9_ALLM3</name>
<evidence type="ECO:0000313" key="6">
    <source>
        <dbReference type="Proteomes" id="UP000054350"/>
    </source>
</evidence>
<dbReference type="PANTHER" id="PTHR24198">
    <property type="entry name" value="ANKYRIN REPEAT AND PROTEIN KINASE DOMAIN-CONTAINING PROTEIN"/>
    <property type="match status" value="1"/>
</dbReference>
<sequence>MPSLLSSLLRSKSKSTGNVLARVNHDVPTNLKRSGTKSKRDAGASSTTSLECNTDPPSTVDLLPVPTSGLTDLCAAGAAALKYPATPNLTAASLASGSSSSTAPAPASTTPNWAAADAAKIISTRIAAAGTLNAPADHLGNTPLHLAIMHRDMALALLLLRKGGADPNVTNAAGATPLDVAEALAWPAMANALVRYGARIDNAAPRPNLLPHELMGATASPTAMAVHGLTWHLAPLTEPGRVPTNVVIDIPAVARITAAYGHTELARALVPRLLGPPSLVDAPDEHGMSPLAWAAMGGSLDIVRLLVEEARVSVHGAPGHPRMAPLHLAAFGGHLEIVAYLMERGAVPTERDLMVAAWMLHFPVVDHLLKVGKVAIPQPFFAWLRRGWDLRRQVNEAFTWYQPAPGPTTGSLTSASVIASGAELEVERLLTIASPESAMSARALVKSVPTKIAKQTAQDTNAELLDAGAGQAAAWIQWRSPVLFRHNTVAPPPAPPLAELVPDLVNVALGLEGDLQVAFTTVLYRLPMLGSDLDVDVARFALHVLHLIRHAATTDKTQYTATAVLAASTVQKLCARILGEHMPPAVAAAIADQCRRVQEESAPGLLRAARLASGIWPPPTAVPDMIREAMTVLDAVEDLVRIANVSGCWPAGTLNVTDLVRHLWHSKHHPLGGSRPVSGSGIAAKDFDEYRREANLQKIESMARTPPTERTEADAMASAAPTSVPTSPVAIPSDEDAPFFADLDAAVGLLAARVKDLRAAVQRSAKDEYRACAAAVYAALDRVAEDVLAYRVIRDMSHDLTTPDGSVTLRAALADDIAKARGCRCRGSAARTCRVGRVAARGRRTGDA</sequence>
<dbReference type="SUPFAM" id="SSF48403">
    <property type="entry name" value="Ankyrin repeat"/>
    <property type="match status" value="1"/>
</dbReference>
<dbReference type="InterPro" id="IPR036770">
    <property type="entry name" value="Ankyrin_rpt-contain_sf"/>
</dbReference>
<evidence type="ECO:0000256" key="4">
    <source>
        <dbReference type="SAM" id="MobiDB-lite"/>
    </source>
</evidence>
<keyword evidence="6" id="KW-1185">Reference proteome</keyword>
<dbReference type="PANTHER" id="PTHR24198:SF194">
    <property type="entry name" value="INVERSIN-A"/>
    <property type="match status" value="1"/>
</dbReference>
<dbReference type="PROSITE" id="PS50297">
    <property type="entry name" value="ANK_REP_REGION"/>
    <property type="match status" value="3"/>
</dbReference>
<feature type="compositionally biased region" description="Polar residues" evidence="4">
    <location>
        <begin position="44"/>
        <end position="57"/>
    </location>
</feature>
<evidence type="ECO:0000256" key="1">
    <source>
        <dbReference type="ARBA" id="ARBA00022737"/>
    </source>
</evidence>
<proteinExistence type="predicted"/>
<evidence type="ECO:0000256" key="3">
    <source>
        <dbReference type="PROSITE-ProRule" id="PRU00023"/>
    </source>
</evidence>
<accession>A0A0L0S7A9</accession>
<dbReference type="Pfam" id="PF00023">
    <property type="entry name" value="Ank"/>
    <property type="match status" value="3"/>
</dbReference>
<dbReference type="AlphaFoldDB" id="A0A0L0S7A9"/>
<dbReference type="OrthoDB" id="546434at2759"/>
<gene>
    <name evidence="5" type="ORF">AMAG_04034</name>
</gene>
<feature type="repeat" description="ANK" evidence="3">
    <location>
        <begin position="321"/>
        <end position="353"/>
    </location>
</feature>
<organism evidence="5 6">
    <name type="scientific">Allomyces macrogynus (strain ATCC 38327)</name>
    <name type="common">Allomyces javanicus var. macrogynus</name>
    <dbReference type="NCBI Taxonomy" id="578462"/>
    <lineage>
        <taxon>Eukaryota</taxon>
        <taxon>Fungi</taxon>
        <taxon>Fungi incertae sedis</taxon>
        <taxon>Blastocladiomycota</taxon>
        <taxon>Blastocladiomycetes</taxon>
        <taxon>Blastocladiales</taxon>
        <taxon>Blastocladiaceae</taxon>
        <taxon>Allomyces</taxon>
    </lineage>
</organism>
<dbReference type="STRING" id="578462.A0A0L0S7A9"/>
<feature type="region of interest" description="Disordered" evidence="4">
    <location>
        <begin position="16"/>
        <end position="57"/>
    </location>
</feature>
<reference evidence="6" key="2">
    <citation type="submission" date="2009-11" db="EMBL/GenBank/DDBJ databases">
        <title>The Genome Sequence of Allomyces macrogynus strain ATCC 38327.</title>
        <authorList>
            <consortium name="The Broad Institute Genome Sequencing Platform"/>
            <person name="Russ C."/>
            <person name="Cuomo C."/>
            <person name="Shea T."/>
            <person name="Young S.K."/>
            <person name="Zeng Q."/>
            <person name="Koehrsen M."/>
            <person name="Haas B."/>
            <person name="Borodovsky M."/>
            <person name="Guigo R."/>
            <person name="Alvarado L."/>
            <person name="Berlin A."/>
            <person name="Borenstein D."/>
            <person name="Chen Z."/>
            <person name="Engels R."/>
            <person name="Freedman E."/>
            <person name="Gellesch M."/>
            <person name="Goldberg J."/>
            <person name="Griggs A."/>
            <person name="Gujja S."/>
            <person name="Heiman D."/>
            <person name="Hepburn T."/>
            <person name="Howarth C."/>
            <person name="Jen D."/>
            <person name="Larson L."/>
            <person name="Lewis B."/>
            <person name="Mehta T."/>
            <person name="Park D."/>
            <person name="Pearson M."/>
            <person name="Roberts A."/>
            <person name="Saif S."/>
            <person name="Shenoy N."/>
            <person name="Sisk P."/>
            <person name="Stolte C."/>
            <person name="Sykes S."/>
            <person name="Walk T."/>
            <person name="White J."/>
            <person name="Yandava C."/>
            <person name="Burger G."/>
            <person name="Gray M.W."/>
            <person name="Holland P.W.H."/>
            <person name="King N."/>
            <person name="Lang F.B.F."/>
            <person name="Roger A.J."/>
            <person name="Ruiz-Trillo I."/>
            <person name="Lander E."/>
            <person name="Nusbaum C."/>
        </authorList>
    </citation>
    <scope>NUCLEOTIDE SEQUENCE [LARGE SCALE GENOMIC DNA]</scope>
    <source>
        <strain evidence="6">ATCC 38327</strain>
    </source>
</reference>
<dbReference type="VEuPathDB" id="FungiDB:AMAG_04034"/>
<evidence type="ECO:0000256" key="2">
    <source>
        <dbReference type="ARBA" id="ARBA00023043"/>
    </source>
</evidence>